<dbReference type="GO" id="GO:0005737">
    <property type="term" value="C:cytoplasm"/>
    <property type="evidence" value="ECO:0007669"/>
    <property type="project" value="TreeGrafter"/>
</dbReference>
<dbReference type="CDD" id="cd00593">
    <property type="entry name" value="RIBOc"/>
    <property type="match status" value="1"/>
</dbReference>
<dbReference type="InterPro" id="IPR000999">
    <property type="entry name" value="RNase_III_dom"/>
</dbReference>
<proteinExistence type="predicted"/>
<dbReference type="GO" id="GO:0005634">
    <property type="term" value="C:nucleus"/>
    <property type="evidence" value="ECO:0007669"/>
    <property type="project" value="TreeGrafter"/>
</dbReference>
<reference evidence="4" key="1">
    <citation type="submission" date="2020-09" db="EMBL/GenBank/DDBJ databases">
        <title>Genome-Enabled Discovery of Anthraquinone Biosynthesis in Senna tora.</title>
        <authorList>
            <person name="Kang S.-H."/>
            <person name="Pandey R.P."/>
            <person name="Lee C.-M."/>
            <person name="Sim J.-S."/>
            <person name="Jeong J.-T."/>
            <person name="Choi B.-S."/>
            <person name="Jung M."/>
            <person name="Ginzburg D."/>
            <person name="Zhao K."/>
            <person name="Won S.Y."/>
            <person name="Oh T.-J."/>
            <person name="Yu Y."/>
            <person name="Kim N.-H."/>
            <person name="Lee O.R."/>
            <person name="Lee T.-H."/>
            <person name="Bashyal P."/>
            <person name="Kim T.-S."/>
            <person name="Lee W.-H."/>
            <person name="Kawkins C."/>
            <person name="Kim C.-K."/>
            <person name="Kim J.S."/>
            <person name="Ahn B.O."/>
            <person name="Rhee S.Y."/>
            <person name="Sohng J.K."/>
        </authorList>
    </citation>
    <scope>NUCLEOTIDE SEQUENCE</scope>
    <source>
        <tissue evidence="4">Leaf</tissue>
    </source>
</reference>
<feature type="domain" description="RNase III" evidence="3">
    <location>
        <begin position="386"/>
        <end position="489"/>
    </location>
</feature>
<dbReference type="Pfam" id="PF00636">
    <property type="entry name" value="Ribonuclease_3"/>
    <property type="match status" value="1"/>
</dbReference>
<name>A0A834X6G5_9FABA</name>
<gene>
    <name evidence="4" type="ORF">G2W53_008100</name>
</gene>
<evidence type="ECO:0000256" key="2">
    <source>
        <dbReference type="SAM" id="SignalP"/>
    </source>
</evidence>
<dbReference type="PANTHER" id="PTHR14950">
    <property type="entry name" value="DICER-RELATED"/>
    <property type="match status" value="1"/>
</dbReference>
<dbReference type="SMART" id="SM00535">
    <property type="entry name" value="RIBOc"/>
    <property type="match status" value="1"/>
</dbReference>
<accession>A0A834X6G5</accession>
<dbReference type="Gene3D" id="1.10.1520.10">
    <property type="entry name" value="Ribonuclease III domain"/>
    <property type="match status" value="1"/>
</dbReference>
<organism evidence="4 5">
    <name type="scientific">Senna tora</name>
    <dbReference type="NCBI Taxonomy" id="362788"/>
    <lineage>
        <taxon>Eukaryota</taxon>
        <taxon>Viridiplantae</taxon>
        <taxon>Streptophyta</taxon>
        <taxon>Embryophyta</taxon>
        <taxon>Tracheophyta</taxon>
        <taxon>Spermatophyta</taxon>
        <taxon>Magnoliopsida</taxon>
        <taxon>eudicotyledons</taxon>
        <taxon>Gunneridae</taxon>
        <taxon>Pentapetalae</taxon>
        <taxon>rosids</taxon>
        <taxon>fabids</taxon>
        <taxon>Fabales</taxon>
        <taxon>Fabaceae</taxon>
        <taxon>Caesalpinioideae</taxon>
        <taxon>Cassia clade</taxon>
        <taxon>Senna</taxon>
    </lineage>
</organism>
<protein>
    <submittedName>
        <fullName evidence="4">Dicer-like protein 4 isoform X2</fullName>
    </submittedName>
</protein>
<dbReference type="PROSITE" id="PS50142">
    <property type="entry name" value="RNASE_3_2"/>
    <property type="match status" value="1"/>
</dbReference>
<dbReference type="AlphaFoldDB" id="A0A834X6G5"/>
<dbReference type="GO" id="GO:0030422">
    <property type="term" value="P:siRNA processing"/>
    <property type="evidence" value="ECO:0007669"/>
    <property type="project" value="TreeGrafter"/>
</dbReference>
<dbReference type="OrthoDB" id="6513042at2759"/>
<comment type="caution">
    <text evidence="4">The sequence shown here is derived from an EMBL/GenBank/DDBJ whole genome shotgun (WGS) entry which is preliminary data.</text>
</comment>
<feature type="signal peptide" evidence="2">
    <location>
        <begin position="1"/>
        <end position="24"/>
    </location>
</feature>
<dbReference type="InterPro" id="IPR036389">
    <property type="entry name" value="RNase_III_sf"/>
</dbReference>
<dbReference type="PANTHER" id="PTHR14950:SF15">
    <property type="entry name" value="DICER-LIKE PROTEIN 4"/>
    <property type="match status" value="1"/>
</dbReference>
<dbReference type="GO" id="GO:0003723">
    <property type="term" value="F:RNA binding"/>
    <property type="evidence" value="ECO:0007669"/>
    <property type="project" value="TreeGrafter"/>
</dbReference>
<dbReference type="SUPFAM" id="SSF69065">
    <property type="entry name" value="RNase III domain-like"/>
    <property type="match status" value="1"/>
</dbReference>
<evidence type="ECO:0000259" key="3">
    <source>
        <dbReference type="PROSITE" id="PS50142"/>
    </source>
</evidence>
<evidence type="ECO:0000313" key="5">
    <source>
        <dbReference type="Proteomes" id="UP000634136"/>
    </source>
</evidence>
<dbReference type="Proteomes" id="UP000634136">
    <property type="component" value="Unassembled WGS sequence"/>
</dbReference>
<feature type="chain" id="PRO_5032632092" evidence="2">
    <location>
        <begin position="25"/>
        <end position="612"/>
    </location>
</feature>
<keyword evidence="1" id="KW-0378">Hydrolase</keyword>
<keyword evidence="2" id="KW-0732">Signal</keyword>
<evidence type="ECO:0000256" key="1">
    <source>
        <dbReference type="ARBA" id="ARBA00022801"/>
    </source>
</evidence>
<dbReference type="GO" id="GO:0004525">
    <property type="term" value="F:ribonuclease III activity"/>
    <property type="evidence" value="ECO:0007669"/>
    <property type="project" value="InterPro"/>
</dbReference>
<dbReference type="EMBL" id="JAAIUW010000003">
    <property type="protein sequence ID" value="KAF7839618.1"/>
    <property type="molecule type" value="Genomic_DNA"/>
</dbReference>
<evidence type="ECO:0000313" key="4">
    <source>
        <dbReference type="EMBL" id="KAF7839618.1"/>
    </source>
</evidence>
<sequence>MFLAFFAVLHTSLLCLLDIDGVIARSRRVCCSDHGGSPERRSIVFCHVTVRFWSVLFTGLLFGYSLYFLSVLACCGIDCGEDHKGISDGERCNSIRVDHGVKVKEQGNNSTFRKVLRIFLEDRGKRRVQCVLERQDVGKASKHCIAAGPLTTVARVTMGVKQDGRLLCWVPRGQSQVQQGSSTQKTGVQTDPVQRNVGVQTEEAEMITLGDVRVAEPAGKGEMGTKVGEEGEPKSASCKGKAIMEAQVTNNVVIRDPSTSGIVKHLEPHTDSSSSEAEEGEFFDEASIISFFDNEEGLLIEQLEKEYEDQESDQKIRLDDALEGVASLLGMDVSEGNINDNSRGILTMPEEEPRELGEYFIHLPPELCQLKIVGFSKDIGSSVSLLPSIMHRLGNLLVAIELKHLLCSFFPEAAEVSAHRILEALTTEKCQERFSLERLEVLGDAFLKFAVARHFFLLNDSLHEGDLTRKRSNVVNNSNLFKLAIRRNLQVFDGFKYFRRFKNVERGKDRSYIIIIGEVTILPKISMANLDKRIGYLEREMMLVKKDIGIIKECMRDIHDALVRLCREEELEKTEKKPIKWSSSWNKLENFHVSQEKKGEDEVMELKNAFGT</sequence>
<keyword evidence="5" id="KW-1185">Reference proteome</keyword>